<feature type="domain" description="HTH cro/C1-type" evidence="2">
    <location>
        <begin position="13"/>
        <end position="64"/>
    </location>
</feature>
<name>A0A511VA63_9BACL</name>
<dbReference type="Pfam" id="PF01381">
    <property type="entry name" value="HTH_3"/>
    <property type="match status" value="1"/>
</dbReference>
<reference evidence="3 4" key="1">
    <citation type="submission" date="2019-07" db="EMBL/GenBank/DDBJ databases">
        <title>Whole genome shotgun sequence of Aneurinibacillus danicus NBRC 102444.</title>
        <authorList>
            <person name="Hosoyama A."/>
            <person name="Uohara A."/>
            <person name="Ohji S."/>
            <person name="Ichikawa N."/>
        </authorList>
    </citation>
    <scope>NUCLEOTIDE SEQUENCE [LARGE SCALE GENOMIC DNA]</scope>
    <source>
        <strain evidence="3 4">NBRC 102444</strain>
    </source>
</reference>
<dbReference type="SMART" id="SM00530">
    <property type="entry name" value="HTH_XRE"/>
    <property type="match status" value="1"/>
</dbReference>
<dbReference type="RefSeq" id="WP_146811322.1">
    <property type="nucleotide sequence ID" value="NZ_BJXX01000152.1"/>
</dbReference>
<dbReference type="InterPro" id="IPR010982">
    <property type="entry name" value="Lambda_DNA-bd_dom_sf"/>
</dbReference>
<keyword evidence="4" id="KW-1185">Reference proteome</keyword>
<dbReference type="InterPro" id="IPR001387">
    <property type="entry name" value="Cro/C1-type_HTH"/>
</dbReference>
<organism evidence="3 4">
    <name type="scientific">Aneurinibacillus danicus</name>
    <dbReference type="NCBI Taxonomy" id="267746"/>
    <lineage>
        <taxon>Bacteria</taxon>
        <taxon>Bacillati</taxon>
        <taxon>Bacillota</taxon>
        <taxon>Bacilli</taxon>
        <taxon>Bacillales</taxon>
        <taxon>Paenibacillaceae</taxon>
        <taxon>Aneurinibacillus group</taxon>
        <taxon>Aneurinibacillus</taxon>
    </lineage>
</organism>
<dbReference type="Proteomes" id="UP000321157">
    <property type="component" value="Unassembled WGS sequence"/>
</dbReference>
<gene>
    <name evidence="3" type="ORF">ADA01nite_32660</name>
</gene>
<dbReference type="PANTHER" id="PTHR46558">
    <property type="entry name" value="TRACRIPTIONAL REGULATORY PROTEIN-RELATED-RELATED"/>
    <property type="match status" value="1"/>
</dbReference>
<comment type="caution">
    <text evidence="3">The sequence shown here is derived from an EMBL/GenBank/DDBJ whole genome shotgun (WGS) entry which is preliminary data.</text>
</comment>
<dbReference type="PANTHER" id="PTHR46558:SF11">
    <property type="entry name" value="HTH-TYPE TRANSCRIPTIONAL REGULATOR XRE"/>
    <property type="match status" value="1"/>
</dbReference>
<evidence type="ECO:0000313" key="4">
    <source>
        <dbReference type="Proteomes" id="UP000321157"/>
    </source>
</evidence>
<evidence type="ECO:0000256" key="1">
    <source>
        <dbReference type="ARBA" id="ARBA00023125"/>
    </source>
</evidence>
<sequence length="372" mass="43713">MEEFRFSDNVTFMRKKFGMTQGDVATYIGISAAAVSKWEQGLSYPDLTLLPKLASLFDTTIDELLGYEPQLTADRIMKIYQNFSKRFSKESFEIVQKDVENIIKEYYSCCPLLVRISQLYLNHYVYSQNPQMVLNRIVELCERVDILSDDHKLIQEAQIIHASALLIMDRPQELLKCVGYEVPIQFGVEKLIARAYAMLKDNDKVTETLQTSTFQHLFIMISSEIEFLKYTPDNQNLFDQMVNRIEKVIDIYNIEKLNIHLKLSFYYQASLGYMKQHRHTDALCMLERFYHTCKNISFPMKICGDDYFYTVDNWIEQNINAGPYAPRNEQAIKDDLLNMLQKEPIFVPLHEDSKFKLIVKNLQRIFQSKREN</sequence>
<dbReference type="EMBL" id="BJXX01000152">
    <property type="protein sequence ID" value="GEN35806.1"/>
    <property type="molecule type" value="Genomic_DNA"/>
</dbReference>
<dbReference type="GO" id="GO:0003677">
    <property type="term" value="F:DNA binding"/>
    <property type="evidence" value="ECO:0007669"/>
    <property type="project" value="UniProtKB-KW"/>
</dbReference>
<evidence type="ECO:0000259" key="2">
    <source>
        <dbReference type="PROSITE" id="PS50943"/>
    </source>
</evidence>
<accession>A0A511VA63</accession>
<keyword evidence="1" id="KW-0238">DNA-binding</keyword>
<dbReference type="AlphaFoldDB" id="A0A511VA63"/>
<dbReference type="PROSITE" id="PS50943">
    <property type="entry name" value="HTH_CROC1"/>
    <property type="match status" value="1"/>
</dbReference>
<dbReference type="OrthoDB" id="9804312at2"/>
<evidence type="ECO:0000313" key="3">
    <source>
        <dbReference type="EMBL" id="GEN35806.1"/>
    </source>
</evidence>
<dbReference type="Gene3D" id="1.10.260.40">
    <property type="entry name" value="lambda repressor-like DNA-binding domains"/>
    <property type="match status" value="1"/>
</dbReference>
<dbReference type="SUPFAM" id="SSF47413">
    <property type="entry name" value="lambda repressor-like DNA-binding domains"/>
    <property type="match status" value="1"/>
</dbReference>
<proteinExistence type="predicted"/>
<dbReference type="CDD" id="cd00093">
    <property type="entry name" value="HTH_XRE"/>
    <property type="match status" value="1"/>
</dbReference>
<protein>
    <submittedName>
        <fullName evidence="3">Transcriptional regulator</fullName>
    </submittedName>
</protein>